<dbReference type="Proteomes" id="UP000008895">
    <property type="component" value="Chromosome"/>
</dbReference>
<protein>
    <submittedName>
        <fullName evidence="1">Uncharacterized protein</fullName>
    </submittedName>
</protein>
<dbReference type="STRING" id="860228.Ccan_06660"/>
<gene>
    <name evidence="1" type="ordered locus">Ccan_06660</name>
</gene>
<sequence length="39" mass="4645">MFIFKFAAKVCGFFYPVIDVSQEVIFAFYDWLKEIVFKG</sequence>
<evidence type="ECO:0000313" key="1">
    <source>
        <dbReference type="EMBL" id="AEK22786.1"/>
    </source>
</evidence>
<dbReference type="EMBL" id="CP002113">
    <property type="protein sequence ID" value="AEK22786.1"/>
    <property type="molecule type" value="Genomic_DNA"/>
</dbReference>
<evidence type="ECO:0000313" key="2">
    <source>
        <dbReference type="Proteomes" id="UP000008895"/>
    </source>
</evidence>
<organism evidence="1 2">
    <name type="scientific">Capnocytophaga canimorsus (strain 5)</name>
    <dbReference type="NCBI Taxonomy" id="860228"/>
    <lineage>
        <taxon>Bacteria</taxon>
        <taxon>Pseudomonadati</taxon>
        <taxon>Bacteroidota</taxon>
        <taxon>Flavobacteriia</taxon>
        <taxon>Flavobacteriales</taxon>
        <taxon>Flavobacteriaceae</taxon>
        <taxon>Capnocytophaga</taxon>
    </lineage>
</organism>
<keyword evidence="2" id="KW-1185">Reference proteome</keyword>
<accession>F9YT44</accession>
<dbReference type="AlphaFoldDB" id="F9YT44"/>
<dbReference type="KEGG" id="ccm:Ccan_06660"/>
<proteinExistence type="predicted"/>
<name>F9YT44_CAPCC</name>
<reference evidence="1 2" key="1">
    <citation type="journal article" date="2011" name="J. Bacteriol.">
        <title>Complete genome sequence of the dog commensal and human pathogen Capnocytophaga canimorsus strain 5.</title>
        <authorList>
            <person name="Manfredi P."/>
            <person name="Pagni M."/>
            <person name="Cornelis G.R."/>
        </authorList>
    </citation>
    <scope>NUCLEOTIDE SEQUENCE [LARGE SCALE GENOMIC DNA]</scope>
    <source>
        <strain evidence="2">5</strain>
    </source>
</reference>
<dbReference type="HOGENOM" id="CLU_3306556_0_0_10"/>